<evidence type="ECO:0000256" key="3">
    <source>
        <dbReference type="ARBA" id="ARBA00022670"/>
    </source>
</evidence>
<dbReference type="STRING" id="1618342.UY40_C0005G0056"/>
<dbReference type="SUPFAM" id="SSF55920">
    <property type="entry name" value="Creatinase/aminopeptidase"/>
    <property type="match status" value="1"/>
</dbReference>
<feature type="binding site" evidence="6">
    <location>
        <position position="171"/>
    </location>
    <ligand>
        <name>a divalent metal cation</name>
        <dbReference type="ChEBI" id="CHEBI:60240"/>
        <label>2</label>
        <note>catalytic</note>
    </ligand>
</feature>
<evidence type="ECO:0000256" key="1">
    <source>
        <dbReference type="ARBA" id="ARBA00002521"/>
    </source>
</evidence>
<feature type="domain" description="Peptidase M24" evidence="8">
    <location>
        <begin position="11"/>
        <end position="219"/>
    </location>
</feature>
<evidence type="ECO:0000313" key="9">
    <source>
        <dbReference type="EMBL" id="KKW05998.1"/>
    </source>
</evidence>
<evidence type="ECO:0000256" key="7">
    <source>
        <dbReference type="RuleBase" id="RU003653"/>
    </source>
</evidence>
<accession>A0A0G1VHI1</accession>
<comment type="catalytic activity">
    <reaction evidence="6 7">
        <text>Release of N-terminal amino acids, preferentially methionine, from peptides and arylamides.</text>
        <dbReference type="EC" id="3.4.11.18"/>
    </reaction>
</comment>
<keyword evidence="2 6" id="KW-0031">Aminopeptidase</keyword>
<feature type="binding site" evidence="6">
    <location>
        <position position="105"/>
    </location>
    <ligand>
        <name>a divalent metal cation</name>
        <dbReference type="ChEBI" id="CHEBI:60240"/>
        <label>1</label>
    </ligand>
</feature>
<dbReference type="NCBIfam" id="TIGR00500">
    <property type="entry name" value="met_pdase_I"/>
    <property type="match status" value="1"/>
</dbReference>
<feature type="binding site" evidence="6">
    <location>
        <position position="204"/>
    </location>
    <ligand>
        <name>a divalent metal cation</name>
        <dbReference type="ChEBI" id="CHEBI:60240"/>
        <label>2</label>
        <note>catalytic</note>
    </ligand>
</feature>
<dbReference type="InterPro" id="IPR036005">
    <property type="entry name" value="Creatinase/aminopeptidase-like"/>
</dbReference>
<feature type="binding site" evidence="6">
    <location>
        <position position="77"/>
    </location>
    <ligand>
        <name>substrate</name>
    </ligand>
</feature>
<dbReference type="HAMAP" id="MF_01974">
    <property type="entry name" value="MetAP_1"/>
    <property type="match status" value="1"/>
</dbReference>
<feature type="binding site" evidence="6">
    <location>
        <position position="235"/>
    </location>
    <ligand>
        <name>a divalent metal cation</name>
        <dbReference type="ChEBI" id="CHEBI:60240"/>
        <label>2</label>
        <note>catalytic</note>
    </ligand>
</feature>
<evidence type="ECO:0000256" key="2">
    <source>
        <dbReference type="ARBA" id="ARBA00022438"/>
    </source>
</evidence>
<dbReference type="InterPro" id="IPR002467">
    <property type="entry name" value="Pept_M24A_MAP1"/>
</dbReference>
<comment type="function">
    <text evidence="1 6">Removes the N-terminal methionine from nascent proteins. The N-terminal methionine is often cleaved when the second residue in the primary sequence is small and uncharged (Met-Ala-, Cys, Gly, Pro, Ser, Thr, or Val). Requires deformylation of the N(alpha)-formylated initiator methionine before it can be hydrolyzed.</text>
</comment>
<dbReference type="InterPro" id="IPR000994">
    <property type="entry name" value="Pept_M24"/>
</dbReference>
<proteinExistence type="inferred from homology"/>
<dbReference type="GO" id="GO:0004239">
    <property type="term" value="F:initiator methionyl aminopeptidase activity"/>
    <property type="evidence" value="ECO:0007669"/>
    <property type="project" value="UniProtKB-UniRule"/>
</dbReference>
<dbReference type="PRINTS" id="PR00599">
    <property type="entry name" value="MAPEPTIDASE"/>
</dbReference>
<protein>
    <recommendedName>
        <fullName evidence="6 7">Methionine aminopeptidase</fullName>
        <shortName evidence="6">MAP</shortName>
        <shortName evidence="6">MetAP</shortName>
        <ecNumber evidence="6 7">3.4.11.18</ecNumber>
    </recommendedName>
    <alternativeName>
        <fullName evidence="6">Peptidase M</fullName>
    </alternativeName>
</protein>
<keyword evidence="4 6" id="KW-0479">Metal-binding</keyword>
<dbReference type="PANTHER" id="PTHR43330">
    <property type="entry name" value="METHIONINE AMINOPEPTIDASE"/>
    <property type="match status" value="1"/>
</dbReference>
<feature type="binding site" evidence="6">
    <location>
        <position position="235"/>
    </location>
    <ligand>
        <name>a divalent metal cation</name>
        <dbReference type="ChEBI" id="CHEBI:60240"/>
        <label>1</label>
    </ligand>
</feature>
<evidence type="ECO:0000256" key="4">
    <source>
        <dbReference type="ARBA" id="ARBA00022723"/>
    </source>
</evidence>
<dbReference type="GO" id="GO:0070006">
    <property type="term" value="F:metalloaminopeptidase activity"/>
    <property type="evidence" value="ECO:0007669"/>
    <property type="project" value="UniProtKB-UniRule"/>
</dbReference>
<evidence type="ECO:0000256" key="5">
    <source>
        <dbReference type="ARBA" id="ARBA00022801"/>
    </source>
</evidence>
<evidence type="ECO:0000256" key="6">
    <source>
        <dbReference type="HAMAP-Rule" id="MF_01974"/>
    </source>
</evidence>
<dbReference type="InterPro" id="IPR001714">
    <property type="entry name" value="Pept_M24_MAP"/>
</dbReference>
<gene>
    <name evidence="6" type="primary">map</name>
    <name evidence="9" type="ORF">UY40_C0005G0056</name>
</gene>
<evidence type="ECO:0000259" key="8">
    <source>
        <dbReference type="Pfam" id="PF00557"/>
    </source>
</evidence>
<dbReference type="EC" id="3.4.11.18" evidence="6 7"/>
<dbReference type="AlphaFoldDB" id="A0A0G1VHI1"/>
<name>A0A0G1VHI1_9BACT</name>
<dbReference type="EMBL" id="LCPW01000005">
    <property type="protein sequence ID" value="KKW05998.1"/>
    <property type="molecule type" value="Genomic_DNA"/>
</dbReference>
<evidence type="ECO:0000313" key="10">
    <source>
        <dbReference type="Proteomes" id="UP000034119"/>
    </source>
</evidence>
<dbReference type="Pfam" id="PF00557">
    <property type="entry name" value="Peptidase_M24"/>
    <property type="match status" value="1"/>
</dbReference>
<feature type="binding site" evidence="6">
    <location>
        <position position="105"/>
    </location>
    <ligand>
        <name>a divalent metal cation</name>
        <dbReference type="ChEBI" id="CHEBI:60240"/>
        <label>2</label>
        <note>catalytic</note>
    </ligand>
</feature>
<feature type="binding site" evidence="6">
    <location>
        <position position="94"/>
    </location>
    <ligand>
        <name>a divalent metal cation</name>
        <dbReference type="ChEBI" id="CHEBI:60240"/>
        <label>1</label>
    </ligand>
</feature>
<dbReference type="Gene3D" id="3.90.230.10">
    <property type="entry name" value="Creatinase/methionine aminopeptidase superfamily"/>
    <property type="match status" value="1"/>
</dbReference>
<dbReference type="GO" id="GO:0046872">
    <property type="term" value="F:metal ion binding"/>
    <property type="evidence" value="ECO:0007669"/>
    <property type="project" value="UniProtKB-UniRule"/>
</dbReference>
<keyword evidence="5 6" id="KW-0378">Hydrolase</keyword>
<dbReference type="PANTHER" id="PTHR43330:SF27">
    <property type="entry name" value="METHIONINE AMINOPEPTIDASE"/>
    <property type="match status" value="1"/>
</dbReference>
<comment type="cofactor">
    <cofactor evidence="6">
        <name>Co(2+)</name>
        <dbReference type="ChEBI" id="CHEBI:48828"/>
    </cofactor>
    <cofactor evidence="6">
        <name>Zn(2+)</name>
        <dbReference type="ChEBI" id="CHEBI:29105"/>
    </cofactor>
    <cofactor evidence="6">
        <name>Mn(2+)</name>
        <dbReference type="ChEBI" id="CHEBI:29035"/>
    </cofactor>
    <cofactor evidence="6">
        <name>Fe(2+)</name>
        <dbReference type="ChEBI" id="CHEBI:29033"/>
    </cofactor>
    <text evidence="6">Binds 2 divalent metal cations per subunit. Has a high-affinity and a low affinity metal-binding site. The true nature of the physiological cofactor is under debate. The enzyme is active with cobalt, zinc, manganese or divalent iron ions. Most likely, methionine aminopeptidases function as mononuclear Fe(2+)-metalloproteases under physiological conditions, and the catalytically relevant metal-binding site has been assigned to the histidine-containing high-affinity site.</text>
</comment>
<dbReference type="Proteomes" id="UP000034119">
    <property type="component" value="Unassembled WGS sequence"/>
</dbReference>
<reference evidence="9 10" key="1">
    <citation type="journal article" date="2015" name="Nature">
        <title>rRNA introns, odd ribosomes, and small enigmatic genomes across a large radiation of phyla.</title>
        <authorList>
            <person name="Brown C.T."/>
            <person name="Hug L.A."/>
            <person name="Thomas B.C."/>
            <person name="Sharon I."/>
            <person name="Castelle C.J."/>
            <person name="Singh A."/>
            <person name="Wilkins M.J."/>
            <person name="Williams K.H."/>
            <person name="Banfield J.F."/>
        </authorList>
    </citation>
    <scope>NUCLEOTIDE SEQUENCE [LARGE SCALE GENOMIC DNA]</scope>
</reference>
<dbReference type="PATRIC" id="fig|1618342.3.peg.260"/>
<dbReference type="GO" id="GO:0006508">
    <property type="term" value="P:proteolysis"/>
    <property type="evidence" value="ECO:0007669"/>
    <property type="project" value="UniProtKB-KW"/>
</dbReference>
<dbReference type="GO" id="GO:0005829">
    <property type="term" value="C:cytosol"/>
    <property type="evidence" value="ECO:0007669"/>
    <property type="project" value="TreeGrafter"/>
</dbReference>
<organism evidence="9 10">
    <name type="scientific">candidate division CPR1 bacterium GW2011_GWC1_49_13</name>
    <dbReference type="NCBI Taxonomy" id="1618342"/>
    <lineage>
        <taxon>Bacteria</taxon>
        <taxon>candidate division CPR1</taxon>
    </lineage>
</organism>
<keyword evidence="3 6" id="KW-0645">Protease</keyword>
<comment type="caution">
    <text evidence="9">The sequence shown here is derived from an EMBL/GenBank/DDBJ whole genome shotgun (WGS) entry which is preliminary data.</text>
</comment>
<comment type="subunit">
    <text evidence="6">Monomer.</text>
</comment>
<comment type="similarity">
    <text evidence="6">Belongs to the peptidase M24A family. Methionine aminopeptidase type 1 subfamily.</text>
</comment>
<sequence length="252" mass="26848">MITIKSEKEIEIMRVGGKITAKALKASLAAAKPGVKLGELEKIASDVIWGAGGEPAFQRVPGYNFATCINVNEGVVHGIPGDRQLSEGDLVSIDLGTYYKGFNTDASWTAYVGDLKKAPASSLELLEVGERALRKAIAAALPGNRISDITLGMQKVLEDGQYSPMDTLVGHGIGRELHEDPQIPCLLIHKKTPKIKVGMTLAIEVIYAQGDSVIEVEEDGWTIKTADGSLSGLFEHTVAIGAKGPVVLTEQE</sequence>
<feature type="binding site" evidence="6">
    <location>
        <position position="178"/>
    </location>
    <ligand>
        <name>substrate</name>
    </ligand>
</feature>